<evidence type="ECO:0000256" key="1">
    <source>
        <dbReference type="ARBA" id="ARBA00022801"/>
    </source>
</evidence>
<accession>A0A6S6Z7F7</accession>
<dbReference type="FunFam" id="3.30.70.360:FF:000001">
    <property type="entry name" value="N-acetyldiaminopimelate deacetylase"/>
    <property type="match status" value="1"/>
</dbReference>
<dbReference type="InterPro" id="IPR002933">
    <property type="entry name" value="Peptidase_M20"/>
</dbReference>
<name>A0A6S6Z7F7_9BURK</name>
<dbReference type="Gene3D" id="3.30.70.360">
    <property type="match status" value="1"/>
</dbReference>
<dbReference type="GO" id="GO:0047980">
    <property type="term" value="F:hippurate hydrolase activity"/>
    <property type="evidence" value="ECO:0007669"/>
    <property type="project" value="UniProtKB-EC"/>
</dbReference>
<evidence type="ECO:0000259" key="3">
    <source>
        <dbReference type="Pfam" id="PF07687"/>
    </source>
</evidence>
<organism evidence="4 5">
    <name type="scientific">Achromobacter kerstersii</name>
    <dbReference type="NCBI Taxonomy" id="1353890"/>
    <lineage>
        <taxon>Bacteria</taxon>
        <taxon>Pseudomonadati</taxon>
        <taxon>Pseudomonadota</taxon>
        <taxon>Betaproteobacteria</taxon>
        <taxon>Burkholderiales</taxon>
        <taxon>Alcaligenaceae</taxon>
        <taxon>Achromobacter</taxon>
    </lineage>
</organism>
<keyword evidence="5" id="KW-1185">Reference proteome</keyword>
<dbReference type="Gene3D" id="3.40.630.10">
    <property type="entry name" value="Zn peptidases"/>
    <property type="match status" value="1"/>
</dbReference>
<feature type="domain" description="Peptidase M20 dimerisation" evidence="3">
    <location>
        <begin position="190"/>
        <end position="281"/>
    </location>
</feature>
<keyword evidence="2" id="KW-0479">Metal-binding</keyword>
<dbReference type="InterPro" id="IPR017439">
    <property type="entry name" value="Amidohydrolase"/>
</dbReference>
<gene>
    <name evidence="4" type="primary">hipO_1</name>
    <name evidence="4" type="ORF">LMG3441_00574</name>
</gene>
<feature type="binding site" evidence="2">
    <location>
        <position position="141"/>
    </location>
    <ligand>
        <name>Mn(2+)</name>
        <dbReference type="ChEBI" id="CHEBI:29035"/>
        <label>2</label>
    </ligand>
</feature>
<dbReference type="GO" id="GO:0046872">
    <property type="term" value="F:metal ion binding"/>
    <property type="evidence" value="ECO:0007669"/>
    <property type="project" value="UniProtKB-KW"/>
</dbReference>
<proteinExistence type="predicted"/>
<dbReference type="NCBIfam" id="TIGR01891">
    <property type="entry name" value="amidohydrolases"/>
    <property type="match status" value="1"/>
</dbReference>
<feature type="binding site" evidence="2">
    <location>
        <position position="108"/>
    </location>
    <ligand>
        <name>Mn(2+)</name>
        <dbReference type="ChEBI" id="CHEBI:29035"/>
        <label>2</label>
    </ligand>
</feature>
<dbReference type="Pfam" id="PF01546">
    <property type="entry name" value="Peptidase_M20"/>
    <property type="match status" value="1"/>
</dbReference>
<protein>
    <submittedName>
        <fullName evidence="4">Hippurate hydrolase</fullName>
        <ecNumber evidence="4">3.5.1.32</ecNumber>
    </submittedName>
</protein>
<dbReference type="InterPro" id="IPR011650">
    <property type="entry name" value="Peptidase_M20_dimer"/>
</dbReference>
<reference evidence="4 5" key="1">
    <citation type="submission" date="2020-04" db="EMBL/GenBank/DDBJ databases">
        <authorList>
            <person name="De Canck E."/>
        </authorList>
    </citation>
    <scope>NUCLEOTIDE SEQUENCE [LARGE SCALE GENOMIC DNA]</scope>
    <source>
        <strain evidence="4 5">LMG 3441</strain>
    </source>
</reference>
<dbReference type="GO" id="GO:0019877">
    <property type="term" value="P:diaminopimelate biosynthetic process"/>
    <property type="evidence" value="ECO:0007669"/>
    <property type="project" value="UniProtKB-ARBA"/>
</dbReference>
<dbReference type="InterPro" id="IPR036264">
    <property type="entry name" value="Bact_exopeptidase_dim_dom"/>
</dbReference>
<feature type="binding site" evidence="2">
    <location>
        <position position="362"/>
    </location>
    <ligand>
        <name>Mn(2+)</name>
        <dbReference type="ChEBI" id="CHEBI:29035"/>
        <label>2</label>
    </ligand>
</feature>
<dbReference type="SUPFAM" id="SSF55031">
    <property type="entry name" value="Bacterial exopeptidase dimerisation domain"/>
    <property type="match status" value="1"/>
</dbReference>
<dbReference type="GO" id="GO:0050118">
    <property type="term" value="F:N-acetyldiaminopimelate deacetylase activity"/>
    <property type="evidence" value="ECO:0007669"/>
    <property type="project" value="UniProtKB-ARBA"/>
</dbReference>
<dbReference type="PANTHER" id="PTHR11014:SF63">
    <property type="entry name" value="METALLOPEPTIDASE, PUTATIVE (AFU_ORTHOLOGUE AFUA_6G09600)-RELATED"/>
    <property type="match status" value="1"/>
</dbReference>
<dbReference type="RefSeq" id="WP_175168713.1">
    <property type="nucleotide sequence ID" value="NZ_CADIJQ010000001.1"/>
</dbReference>
<dbReference type="PIRSF" id="PIRSF005962">
    <property type="entry name" value="Pept_M20D_amidohydro"/>
    <property type="match status" value="1"/>
</dbReference>
<dbReference type="EMBL" id="CADIJQ010000001">
    <property type="protein sequence ID" value="CAB3661405.1"/>
    <property type="molecule type" value="Genomic_DNA"/>
</dbReference>
<evidence type="ECO:0000256" key="2">
    <source>
        <dbReference type="PIRSR" id="PIRSR005962-1"/>
    </source>
</evidence>
<dbReference type="CDD" id="cd05666">
    <property type="entry name" value="M20_Acy1-like"/>
    <property type="match status" value="1"/>
</dbReference>
<evidence type="ECO:0000313" key="5">
    <source>
        <dbReference type="Proteomes" id="UP000494269"/>
    </source>
</evidence>
<feature type="binding site" evidence="2">
    <location>
        <position position="106"/>
    </location>
    <ligand>
        <name>Mn(2+)</name>
        <dbReference type="ChEBI" id="CHEBI:29035"/>
        <label>2</label>
    </ligand>
</feature>
<keyword evidence="1 4" id="KW-0378">Hydrolase</keyword>
<dbReference type="Proteomes" id="UP000494269">
    <property type="component" value="Unassembled WGS sequence"/>
</dbReference>
<dbReference type="PANTHER" id="PTHR11014">
    <property type="entry name" value="PEPTIDASE M20 FAMILY MEMBER"/>
    <property type="match status" value="1"/>
</dbReference>
<comment type="cofactor">
    <cofactor evidence="2">
        <name>Mn(2+)</name>
        <dbReference type="ChEBI" id="CHEBI:29035"/>
    </cofactor>
    <text evidence="2">The Mn(2+) ion enhances activity.</text>
</comment>
<feature type="binding site" evidence="2">
    <location>
        <position position="167"/>
    </location>
    <ligand>
        <name>Mn(2+)</name>
        <dbReference type="ChEBI" id="CHEBI:29035"/>
        <label>2</label>
    </ligand>
</feature>
<sequence length="390" mass="42149">MNAVAEDTLNEVVAEAGEWRRRFHAAPELRYEEHGTAAFIADKLHAFGFDRVETGIGKTGVVGVLRGRRAGPGRNIGLRADMDALPIHEANDVAHKSRHAGIMHACGHDGHSATLLAAARYLSADRDFAGTAVFIFQPAEEGGAGGKAMIDDGLFTRFDVDEVYGLHNMPNLALGKFSTTVGPVTSASDRFTIDIEGRGSHASRPQEGVDTVIVGTQIVNALQTIVSRNVHPHESAVVSITMFHAGETDNVIPQKAQLRGTVRTFNPVIQDTVQTRMKEVIAGIAGTFGATAKLTYLRDYPVTLNHADQTAHAVRIARDLVGVDRVVDNMKPVMGGEDFSFMLQEKPGAFVFFGNGPSFGLHTPNYDFNDQAISHGAAFWIRLVQDRGTL</sequence>
<dbReference type="SUPFAM" id="SSF53187">
    <property type="entry name" value="Zn-dependent exopeptidases"/>
    <property type="match status" value="1"/>
</dbReference>
<evidence type="ECO:0000313" key="4">
    <source>
        <dbReference type="EMBL" id="CAB3661405.1"/>
    </source>
</evidence>
<dbReference type="AlphaFoldDB" id="A0A6S6Z7F7"/>
<dbReference type="EC" id="3.5.1.32" evidence="4"/>
<keyword evidence="2" id="KW-0464">Manganese</keyword>
<dbReference type="Pfam" id="PF07687">
    <property type="entry name" value="M20_dimer"/>
    <property type="match status" value="1"/>
</dbReference>